<organism evidence="11 12">
    <name type="scientific">Halorubrum trueperi</name>
    <dbReference type="NCBI Taxonomy" id="2004704"/>
    <lineage>
        <taxon>Archaea</taxon>
        <taxon>Methanobacteriati</taxon>
        <taxon>Methanobacteriota</taxon>
        <taxon>Stenosarchaea group</taxon>
        <taxon>Halobacteria</taxon>
        <taxon>Halobacteriales</taxon>
        <taxon>Haloferacaceae</taxon>
        <taxon>Halorubrum</taxon>
    </lineage>
</organism>
<keyword evidence="8 10" id="KW-0472">Membrane</keyword>
<evidence type="ECO:0000256" key="6">
    <source>
        <dbReference type="ARBA" id="ARBA00022692"/>
    </source>
</evidence>
<keyword evidence="12" id="KW-1185">Reference proteome</keyword>
<feature type="region of interest" description="Disordered" evidence="9">
    <location>
        <begin position="44"/>
        <end position="66"/>
    </location>
</feature>
<dbReference type="EC" id="2.4.-.-" evidence="11"/>
<proteinExistence type="predicted"/>
<comment type="pathway">
    <text evidence="2">Lipid metabolism; sphingolipid metabolism.</text>
</comment>
<feature type="region of interest" description="Disordered" evidence="9">
    <location>
        <begin position="183"/>
        <end position="203"/>
    </location>
</feature>
<evidence type="ECO:0000256" key="9">
    <source>
        <dbReference type="SAM" id="MobiDB-lite"/>
    </source>
</evidence>
<sequence length="353" mass="37813">MDAPPTSVLLPTVRWTEACEEVANQLGADDELLVICDTATDPVATRRSESGSGIEEDVASGSGAEVDCGSLPDGVRIVLAGEPEDCSGKANAIATGMEVATRDRIVWTDDDFRHPPDWLATLHADYDRQGSTTEVPVFVGRDPLARLFEPAYAIGGTVSVAVGGIVWGGAVVFERVDLRDPTDCDGASDRAAASDRDGDATRNREAVESLCQDLRRTVSDDGTLTEYLDVTAADRTRTVPSGGSIRGSLERFVRFFQIVRHHAPRSAALNVVLSVGLAGLCLFAPVIGVALVTILSVAVYARFGIRRATFLLAGPSVLVSPVFIAYAVARRTFVWGGRRYRWRSLFDVEVSAV</sequence>
<evidence type="ECO:0000256" key="10">
    <source>
        <dbReference type="SAM" id="Phobius"/>
    </source>
</evidence>
<keyword evidence="7 10" id="KW-1133">Transmembrane helix</keyword>
<dbReference type="SUPFAM" id="SSF53448">
    <property type="entry name" value="Nucleotide-diphospho-sugar transferases"/>
    <property type="match status" value="1"/>
</dbReference>
<keyword evidence="6 10" id="KW-0812">Transmembrane</keyword>
<comment type="caution">
    <text evidence="11">The sequence shown here is derived from an EMBL/GenBank/DDBJ whole genome shotgun (WGS) entry which is preliminary data.</text>
</comment>
<dbReference type="InterPro" id="IPR029044">
    <property type="entry name" value="Nucleotide-diphossugar_trans"/>
</dbReference>
<evidence type="ECO:0000256" key="5">
    <source>
        <dbReference type="ARBA" id="ARBA00022679"/>
    </source>
</evidence>
<dbReference type="GO" id="GO:0016020">
    <property type="term" value="C:membrane"/>
    <property type="evidence" value="ECO:0007669"/>
    <property type="project" value="UniProtKB-SubCell"/>
</dbReference>
<dbReference type="GO" id="GO:0016757">
    <property type="term" value="F:glycosyltransferase activity"/>
    <property type="evidence" value="ECO:0007669"/>
    <property type="project" value="UniProtKB-KW"/>
</dbReference>
<evidence type="ECO:0000313" key="11">
    <source>
        <dbReference type="EMBL" id="MFC6888988.1"/>
    </source>
</evidence>
<comment type="subcellular location">
    <subcellularLocation>
        <location evidence="1">Membrane</location>
        <topology evidence="1">Multi-pass membrane protein</topology>
    </subcellularLocation>
</comment>
<dbReference type="Gene3D" id="3.90.550.10">
    <property type="entry name" value="Spore Coat Polysaccharide Biosynthesis Protein SpsA, Chain A"/>
    <property type="match status" value="1"/>
</dbReference>
<dbReference type="Pfam" id="PF13506">
    <property type="entry name" value="Glyco_transf_21"/>
    <property type="match status" value="1"/>
</dbReference>
<evidence type="ECO:0000256" key="7">
    <source>
        <dbReference type="ARBA" id="ARBA00022989"/>
    </source>
</evidence>
<feature type="transmembrane region" description="Helical" evidence="10">
    <location>
        <begin position="271"/>
        <end position="301"/>
    </location>
</feature>
<protein>
    <submittedName>
        <fullName evidence="11">Glycosyltransferase</fullName>
        <ecNumber evidence="11">2.4.-.-</ecNumber>
    </submittedName>
</protein>
<evidence type="ECO:0000256" key="8">
    <source>
        <dbReference type="ARBA" id="ARBA00023136"/>
    </source>
</evidence>
<dbReference type="AlphaFoldDB" id="A0ABD5UMP7"/>
<dbReference type="Proteomes" id="UP001596333">
    <property type="component" value="Unassembled WGS sequence"/>
</dbReference>
<evidence type="ECO:0000256" key="1">
    <source>
        <dbReference type="ARBA" id="ARBA00004141"/>
    </source>
</evidence>
<reference evidence="11 12" key="1">
    <citation type="journal article" date="2019" name="Int. J. Syst. Evol. Microbiol.">
        <title>The Global Catalogue of Microorganisms (GCM) 10K type strain sequencing project: providing services to taxonomists for standard genome sequencing and annotation.</title>
        <authorList>
            <consortium name="The Broad Institute Genomics Platform"/>
            <consortium name="The Broad Institute Genome Sequencing Center for Infectious Disease"/>
            <person name="Wu L."/>
            <person name="Ma J."/>
        </authorList>
    </citation>
    <scope>NUCLEOTIDE SEQUENCE [LARGE SCALE GENOMIC DNA]</scope>
    <source>
        <strain evidence="11 12">Y73</strain>
    </source>
</reference>
<dbReference type="RefSeq" id="WP_379766995.1">
    <property type="nucleotide sequence ID" value="NZ_JBHSXI010000009.1"/>
</dbReference>
<accession>A0ABD5UMP7</accession>
<feature type="transmembrane region" description="Helical" evidence="10">
    <location>
        <begin position="308"/>
        <end position="329"/>
    </location>
</feature>
<feature type="compositionally biased region" description="Basic and acidic residues" evidence="9">
    <location>
        <begin position="192"/>
        <end position="203"/>
    </location>
</feature>
<keyword evidence="5 11" id="KW-0808">Transferase</keyword>
<dbReference type="EMBL" id="JBHSXI010000009">
    <property type="protein sequence ID" value="MFC6888988.1"/>
    <property type="molecule type" value="Genomic_DNA"/>
</dbReference>
<gene>
    <name evidence="11" type="ORF">ACFQEY_08185</name>
</gene>
<evidence type="ECO:0000256" key="4">
    <source>
        <dbReference type="ARBA" id="ARBA00022676"/>
    </source>
</evidence>
<evidence type="ECO:0000256" key="3">
    <source>
        <dbReference type="ARBA" id="ARBA00004991"/>
    </source>
</evidence>
<comment type="pathway">
    <text evidence="3">Sphingolipid metabolism.</text>
</comment>
<evidence type="ECO:0000313" key="12">
    <source>
        <dbReference type="Proteomes" id="UP001596333"/>
    </source>
</evidence>
<evidence type="ECO:0000256" key="2">
    <source>
        <dbReference type="ARBA" id="ARBA00004760"/>
    </source>
</evidence>
<name>A0ABD5UMP7_9EURY</name>
<keyword evidence="4 11" id="KW-0328">Glycosyltransferase</keyword>
<dbReference type="InterPro" id="IPR025993">
    <property type="entry name" value="Ceramide_glucosylTrfase"/>
</dbReference>